<feature type="transmembrane region" description="Helical" evidence="17">
    <location>
        <begin position="128"/>
        <end position="158"/>
    </location>
</feature>
<dbReference type="InterPro" id="IPR013099">
    <property type="entry name" value="K_chnl_dom"/>
</dbReference>
<keyword evidence="12" id="KW-0406">Ion transport</keyword>
<dbReference type="AlphaFoldDB" id="A0A9D3MFH0"/>
<keyword evidence="20" id="KW-1185">Reference proteome</keyword>
<keyword evidence="13 17" id="KW-0472">Membrane</keyword>
<evidence type="ECO:0000256" key="1">
    <source>
        <dbReference type="ARBA" id="ARBA00004651"/>
    </source>
</evidence>
<evidence type="ECO:0000256" key="13">
    <source>
        <dbReference type="ARBA" id="ARBA00023136"/>
    </source>
</evidence>
<dbReference type="GO" id="GO:0022841">
    <property type="term" value="F:potassium ion leak channel activity"/>
    <property type="evidence" value="ECO:0007669"/>
    <property type="project" value="TreeGrafter"/>
</dbReference>
<evidence type="ECO:0000256" key="17">
    <source>
        <dbReference type="SAM" id="Phobius"/>
    </source>
</evidence>
<feature type="region of interest" description="Disordered" evidence="16">
    <location>
        <begin position="367"/>
        <end position="389"/>
    </location>
</feature>
<dbReference type="GO" id="GO:0030322">
    <property type="term" value="P:stabilization of membrane potential"/>
    <property type="evidence" value="ECO:0007669"/>
    <property type="project" value="TreeGrafter"/>
</dbReference>
<dbReference type="PANTHER" id="PTHR11003">
    <property type="entry name" value="POTASSIUM CHANNEL, SUBFAMILY K"/>
    <property type="match status" value="1"/>
</dbReference>
<feature type="transmembrane region" description="Helical" evidence="17">
    <location>
        <begin position="101"/>
        <end position="122"/>
    </location>
</feature>
<keyword evidence="14" id="KW-0407">Ion channel</keyword>
<dbReference type="PRINTS" id="PR01588">
    <property type="entry name" value="THIKCHANNEL"/>
</dbReference>
<keyword evidence="3" id="KW-0813">Transport</keyword>
<sequence length="406" mass="44588">MACRSGCCCGFGPVNEDNARFLMLALFIIIYLLCGAAVFSALEHPKEKQAKDRWAQRFDHFTHRHNLSKKELENFLRHYEEANVAGIRVDTTRPRWDFTGAFYFVGTVVSTIGFGMTTPATVGGKIFLIFYGLIGCAATILFFNLFLERLITVLAFVLKSCHERQRRRRGAAPQSGDGGRAGPGRLEALRVLRDADPGSGRGAGFMRGLGHVLIGGRVELRRLPLLLLRGFQHHRLRGPGERAEGTVRKPGPVPARQLPVHPDGRVLHLLPLQRHLHRHQAGAELDPSSDGASLLLPAAPAGGTVRHRRNVVMPGHFRTRRDASIDTDAINESETDGRRVSGEMISMKDFLAANKVNLAIMQKQLSETANGHPRPSGSNTRHNGFSGGVGALGIMNNRLAETSVDR</sequence>
<reference evidence="19" key="1">
    <citation type="submission" date="2021-01" db="EMBL/GenBank/DDBJ databases">
        <title>A chromosome-scale assembly of European eel, Anguilla anguilla.</title>
        <authorList>
            <person name="Henkel C."/>
            <person name="Jong-Raadsen S.A."/>
            <person name="Dufour S."/>
            <person name="Weltzien F.-A."/>
            <person name="Palstra A.P."/>
            <person name="Pelster B."/>
            <person name="Spaink H.P."/>
            <person name="Van Den Thillart G.E."/>
            <person name="Jansen H."/>
            <person name="Zahm M."/>
            <person name="Klopp C."/>
            <person name="Cedric C."/>
            <person name="Louis A."/>
            <person name="Berthelot C."/>
            <person name="Parey E."/>
            <person name="Roest Crollius H."/>
            <person name="Montfort J."/>
            <person name="Robinson-Rechavi M."/>
            <person name="Bucao C."/>
            <person name="Bouchez O."/>
            <person name="Gislard M."/>
            <person name="Lluch J."/>
            <person name="Milhes M."/>
            <person name="Lampietro C."/>
            <person name="Lopez Roques C."/>
            <person name="Donnadieu C."/>
            <person name="Braasch I."/>
            <person name="Desvignes T."/>
            <person name="Postlethwait J."/>
            <person name="Bobe J."/>
            <person name="Guiguen Y."/>
            <person name="Dirks R."/>
        </authorList>
    </citation>
    <scope>NUCLEOTIDE SEQUENCE</scope>
    <source>
        <strain evidence="19">Tag_6206</strain>
        <tissue evidence="19">Liver</tissue>
    </source>
</reference>
<evidence type="ECO:0000256" key="12">
    <source>
        <dbReference type="ARBA" id="ARBA00023065"/>
    </source>
</evidence>
<dbReference type="EMBL" id="JAFIRN010000006">
    <property type="protein sequence ID" value="KAG5847012.1"/>
    <property type="molecule type" value="Genomic_DNA"/>
</dbReference>
<comment type="similarity">
    <text evidence="2">Belongs to the two pore domain potassium channel (TC 1.A.1.8) family.</text>
</comment>
<dbReference type="SUPFAM" id="SSF81324">
    <property type="entry name" value="Voltage-gated potassium channels"/>
    <property type="match status" value="1"/>
</dbReference>
<keyword evidence="4" id="KW-1003">Cell membrane</keyword>
<dbReference type="InterPro" id="IPR003280">
    <property type="entry name" value="2pore_dom_K_chnl"/>
</dbReference>
<protein>
    <recommendedName>
        <fullName evidence="18">Potassium channel domain-containing protein</fullName>
    </recommendedName>
</protein>
<dbReference type="Proteomes" id="UP001044222">
    <property type="component" value="Chromosome 6"/>
</dbReference>
<dbReference type="PANTHER" id="PTHR11003:SF57">
    <property type="entry name" value="POTASSIUM CHANNEL SUBFAMILY K MEMBER 13"/>
    <property type="match status" value="1"/>
</dbReference>
<evidence type="ECO:0000256" key="4">
    <source>
        <dbReference type="ARBA" id="ARBA00022475"/>
    </source>
</evidence>
<keyword evidence="7" id="KW-0479">Metal-binding</keyword>
<feature type="region of interest" description="Disordered" evidence="16">
    <location>
        <begin position="239"/>
        <end position="260"/>
    </location>
</feature>
<dbReference type="Pfam" id="PF07885">
    <property type="entry name" value="Ion_trans_2"/>
    <property type="match status" value="1"/>
</dbReference>
<evidence type="ECO:0000256" key="7">
    <source>
        <dbReference type="ARBA" id="ARBA00022723"/>
    </source>
</evidence>
<keyword evidence="6 17" id="KW-0812">Transmembrane</keyword>
<comment type="subcellular location">
    <subcellularLocation>
        <location evidence="1">Cell membrane</location>
        <topology evidence="1">Multi-pass membrane protein</topology>
    </subcellularLocation>
</comment>
<name>A0A9D3MFH0_ANGAN</name>
<comment type="catalytic activity">
    <reaction evidence="15">
        <text>K(+)(in) = K(+)(out)</text>
        <dbReference type="Rhea" id="RHEA:29463"/>
        <dbReference type="ChEBI" id="CHEBI:29103"/>
    </reaction>
</comment>
<dbReference type="InterPro" id="IPR005410">
    <property type="entry name" value="2pore_dom_K_chnl_THIK"/>
</dbReference>
<dbReference type="GO" id="GO:0015271">
    <property type="term" value="F:outward rectifier potassium channel activity"/>
    <property type="evidence" value="ECO:0007669"/>
    <property type="project" value="TreeGrafter"/>
</dbReference>
<evidence type="ECO:0000313" key="19">
    <source>
        <dbReference type="EMBL" id="KAG5847012.1"/>
    </source>
</evidence>
<evidence type="ECO:0000259" key="18">
    <source>
        <dbReference type="Pfam" id="PF07885"/>
    </source>
</evidence>
<dbReference type="GO" id="GO:0034702">
    <property type="term" value="C:monoatomic ion channel complex"/>
    <property type="evidence" value="ECO:0007669"/>
    <property type="project" value="UniProtKB-KW"/>
</dbReference>
<keyword evidence="10" id="KW-0630">Potassium</keyword>
<accession>A0A9D3MFH0</accession>
<evidence type="ECO:0000256" key="10">
    <source>
        <dbReference type="ARBA" id="ARBA00022958"/>
    </source>
</evidence>
<dbReference type="GO" id="GO:0005886">
    <property type="term" value="C:plasma membrane"/>
    <property type="evidence" value="ECO:0007669"/>
    <property type="project" value="UniProtKB-SubCell"/>
</dbReference>
<gene>
    <name evidence="19" type="ORF">ANANG_G00121140</name>
</gene>
<evidence type="ECO:0000256" key="3">
    <source>
        <dbReference type="ARBA" id="ARBA00022448"/>
    </source>
</evidence>
<keyword evidence="9" id="KW-0851">Voltage-gated channel</keyword>
<evidence type="ECO:0000256" key="11">
    <source>
        <dbReference type="ARBA" id="ARBA00022989"/>
    </source>
</evidence>
<evidence type="ECO:0000256" key="2">
    <source>
        <dbReference type="ARBA" id="ARBA00006666"/>
    </source>
</evidence>
<evidence type="ECO:0000256" key="6">
    <source>
        <dbReference type="ARBA" id="ARBA00022692"/>
    </source>
</evidence>
<feature type="domain" description="Potassium channel" evidence="18">
    <location>
        <begin position="92"/>
        <end position="150"/>
    </location>
</feature>
<feature type="transmembrane region" description="Helical" evidence="17">
    <location>
        <begin position="21"/>
        <end position="42"/>
    </location>
</feature>
<evidence type="ECO:0000256" key="14">
    <source>
        <dbReference type="ARBA" id="ARBA00023303"/>
    </source>
</evidence>
<keyword evidence="11 17" id="KW-1133">Transmembrane helix</keyword>
<keyword evidence="8" id="KW-0631">Potassium channel</keyword>
<dbReference type="Gene3D" id="1.10.287.70">
    <property type="match status" value="1"/>
</dbReference>
<comment type="caution">
    <text evidence="19">The sequence shown here is derived from an EMBL/GenBank/DDBJ whole genome shotgun (WGS) entry which is preliminary data.</text>
</comment>
<evidence type="ECO:0000256" key="16">
    <source>
        <dbReference type="SAM" id="MobiDB-lite"/>
    </source>
</evidence>
<evidence type="ECO:0000256" key="15">
    <source>
        <dbReference type="ARBA" id="ARBA00034430"/>
    </source>
</evidence>
<evidence type="ECO:0000256" key="9">
    <source>
        <dbReference type="ARBA" id="ARBA00022882"/>
    </source>
</evidence>
<proteinExistence type="inferred from homology"/>
<evidence type="ECO:0000256" key="8">
    <source>
        <dbReference type="ARBA" id="ARBA00022826"/>
    </source>
</evidence>
<dbReference type="GO" id="GO:0046872">
    <property type="term" value="F:metal ion binding"/>
    <property type="evidence" value="ECO:0007669"/>
    <property type="project" value="UniProtKB-KW"/>
</dbReference>
<evidence type="ECO:0000313" key="20">
    <source>
        <dbReference type="Proteomes" id="UP001044222"/>
    </source>
</evidence>
<evidence type="ECO:0000256" key="5">
    <source>
        <dbReference type="ARBA" id="ARBA00022538"/>
    </source>
</evidence>
<organism evidence="19 20">
    <name type="scientific">Anguilla anguilla</name>
    <name type="common">European freshwater eel</name>
    <name type="synonym">Muraena anguilla</name>
    <dbReference type="NCBI Taxonomy" id="7936"/>
    <lineage>
        <taxon>Eukaryota</taxon>
        <taxon>Metazoa</taxon>
        <taxon>Chordata</taxon>
        <taxon>Craniata</taxon>
        <taxon>Vertebrata</taxon>
        <taxon>Euteleostomi</taxon>
        <taxon>Actinopterygii</taxon>
        <taxon>Neopterygii</taxon>
        <taxon>Teleostei</taxon>
        <taxon>Anguilliformes</taxon>
        <taxon>Anguillidae</taxon>
        <taxon>Anguilla</taxon>
    </lineage>
</organism>
<keyword evidence="5" id="KW-0633">Potassium transport</keyword>